<dbReference type="InterPro" id="IPR051310">
    <property type="entry name" value="MCP_chemotaxis"/>
</dbReference>
<dbReference type="PANTHER" id="PTHR43531:SF11">
    <property type="entry name" value="METHYL-ACCEPTING CHEMOTAXIS PROTEIN 3"/>
    <property type="match status" value="1"/>
</dbReference>
<dbReference type="EMBL" id="JAGTUU010000001">
    <property type="protein sequence ID" value="MBS0122970.1"/>
    <property type="molecule type" value="Genomic_DNA"/>
</dbReference>
<dbReference type="InterPro" id="IPR004089">
    <property type="entry name" value="MCPsignal_dom"/>
</dbReference>
<reference evidence="5" key="1">
    <citation type="submission" date="2021-04" db="EMBL/GenBank/DDBJ databases">
        <authorList>
            <person name="Yoon J."/>
        </authorList>
    </citation>
    <scope>NUCLEOTIDE SEQUENCE</scope>
    <source>
        <strain evidence="5">KMU-90</strain>
    </source>
</reference>
<feature type="domain" description="Methyl-accepting transducer" evidence="4">
    <location>
        <begin position="22"/>
        <end position="258"/>
    </location>
</feature>
<evidence type="ECO:0000313" key="6">
    <source>
        <dbReference type="Proteomes" id="UP000681356"/>
    </source>
</evidence>
<dbReference type="GO" id="GO:0006935">
    <property type="term" value="P:chemotaxis"/>
    <property type="evidence" value="ECO:0007669"/>
    <property type="project" value="UniProtKB-KW"/>
</dbReference>
<comment type="caution">
    <text evidence="5">The sequence shown here is derived from an EMBL/GenBank/DDBJ whole genome shotgun (WGS) entry which is preliminary data.</text>
</comment>
<dbReference type="SMART" id="SM00283">
    <property type="entry name" value="MA"/>
    <property type="match status" value="1"/>
</dbReference>
<keyword evidence="1" id="KW-0145">Chemotaxis</keyword>
<protein>
    <submittedName>
        <fullName evidence="5">Methyl-accepting chemotaxis protein</fullName>
    </submittedName>
</protein>
<organism evidence="5 6">
    <name type="scientific">Thetidibacter halocola</name>
    <dbReference type="NCBI Taxonomy" id="2827239"/>
    <lineage>
        <taxon>Bacteria</taxon>
        <taxon>Pseudomonadati</taxon>
        <taxon>Pseudomonadota</taxon>
        <taxon>Alphaproteobacteria</taxon>
        <taxon>Rhodobacterales</taxon>
        <taxon>Roseobacteraceae</taxon>
        <taxon>Thetidibacter</taxon>
    </lineage>
</organism>
<dbReference type="Pfam" id="PF00015">
    <property type="entry name" value="MCPsignal"/>
    <property type="match status" value="1"/>
</dbReference>
<proteinExistence type="inferred from homology"/>
<comment type="similarity">
    <text evidence="2">Belongs to the methyl-accepting chemotaxis (MCP) protein family.</text>
</comment>
<accession>A0A8J8B6W7</accession>
<dbReference type="AlphaFoldDB" id="A0A8J8B6W7"/>
<evidence type="ECO:0000259" key="4">
    <source>
        <dbReference type="PROSITE" id="PS50111"/>
    </source>
</evidence>
<evidence type="ECO:0000256" key="2">
    <source>
        <dbReference type="ARBA" id="ARBA00029447"/>
    </source>
</evidence>
<dbReference type="Gene3D" id="1.10.287.950">
    <property type="entry name" value="Methyl-accepting chemotaxis protein"/>
    <property type="match status" value="1"/>
</dbReference>
<dbReference type="GO" id="GO:0016020">
    <property type="term" value="C:membrane"/>
    <property type="evidence" value="ECO:0007669"/>
    <property type="project" value="InterPro"/>
</dbReference>
<dbReference type="GO" id="GO:0007165">
    <property type="term" value="P:signal transduction"/>
    <property type="evidence" value="ECO:0007669"/>
    <property type="project" value="UniProtKB-KW"/>
</dbReference>
<dbReference type="Proteomes" id="UP000681356">
    <property type="component" value="Unassembled WGS sequence"/>
</dbReference>
<keyword evidence="3" id="KW-0807">Transducer</keyword>
<evidence type="ECO:0000256" key="1">
    <source>
        <dbReference type="ARBA" id="ARBA00022500"/>
    </source>
</evidence>
<evidence type="ECO:0000313" key="5">
    <source>
        <dbReference type="EMBL" id="MBS0122970.1"/>
    </source>
</evidence>
<dbReference type="RefSeq" id="WP_212534936.1">
    <property type="nucleotide sequence ID" value="NZ_JAGTUU010000001.1"/>
</dbReference>
<dbReference type="SUPFAM" id="SSF58104">
    <property type="entry name" value="Methyl-accepting chemotaxis protein (MCP) signaling domain"/>
    <property type="match status" value="1"/>
</dbReference>
<dbReference type="PROSITE" id="PS50111">
    <property type="entry name" value="CHEMOTAXIS_TRANSDUC_2"/>
    <property type="match status" value="1"/>
</dbReference>
<dbReference type="PANTHER" id="PTHR43531">
    <property type="entry name" value="PROTEIN ICFG"/>
    <property type="match status" value="1"/>
</dbReference>
<keyword evidence="6" id="KW-1185">Reference proteome</keyword>
<sequence length="467" mass="50284">MRPEPEFPVPDHSGTLTALTRNASGLGREVVEVSAFLTDLDRQCHDQSAALGDVARHRARLDSAVDHMQQAVARMATQSAEAVDRMRDSSAVLAESGHASRGLAEWVNGVHAQGETVQQMVMAIRNSNIQISDIASQVSILAVNAKIEAARAGQAGKGFSIVADAVNELSQKTARAAESVSGTVSHLSDWLNGLQAGAARNARIADGILSNATRTDAALNELQARIGKVGADAQGLSESAAEARGAAEGLRPVLSGMDRFVTEVTHGVDEAARRCLTLVDTSEEILQQTVELGGDGADSPMITLVQDLAGQIVLAFEDAIARGRITPSQLFDTTYRPIPGSDPQQVRTAFTDLTDALLPPIQEPVLHRDPRVVFCAAVDRNGFLPTHNRKFSQPQGNDPVWNAANCRNRRIFDDRVGLKAGRNERPFLLQVYRRDMGGGTFVMMKDLSAPIRVQGRHWGGLRLAYRL</sequence>
<gene>
    <name evidence="5" type="ORF">KB874_02395</name>
</gene>
<evidence type="ECO:0000256" key="3">
    <source>
        <dbReference type="PROSITE-ProRule" id="PRU00284"/>
    </source>
</evidence>
<name>A0A8J8B6W7_9RHOB</name>